<comment type="similarity">
    <text evidence="7">Belongs to the acyl carrier protein (ACP) family.</text>
</comment>
<dbReference type="PANTHER" id="PTHR20863:SF76">
    <property type="entry name" value="CARRIER DOMAIN-CONTAINING PROTEIN"/>
    <property type="match status" value="1"/>
</dbReference>
<evidence type="ECO:0000313" key="11">
    <source>
        <dbReference type="EMBL" id="UUY02127.1"/>
    </source>
</evidence>
<dbReference type="SUPFAM" id="SSF47336">
    <property type="entry name" value="ACP-like"/>
    <property type="match status" value="1"/>
</dbReference>
<dbReference type="HAMAP" id="MF_01217">
    <property type="entry name" value="Acyl_carrier"/>
    <property type="match status" value="1"/>
</dbReference>
<feature type="modified residue" description="O-(pantetheine 4'-phosphoryl)serine" evidence="7">
    <location>
        <position position="39"/>
    </location>
</feature>
<sequence>MTREEIFDLVRAHLADELELDPAQIALETRFKEDLEADSLDLYQLVLELEDSYGLKIPDQEAVNILTVGQAVDYVFEHASDAELPTES</sequence>
<evidence type="ECO:0000256" key="4">
    <source>
        <dbReference type="ARBA" id="ARBA00022832"/>
    </source>
</evidence>
<keyword evidence="5 7" id="KW-0443">Lipid metabolism</keyword>
<evidence type="ECO:0000313" key="12">
    <source>
        <dbReference type="Proteomes" id="UP001058860"/>
    </source>
</evidence>
<keyword evidence="3 7" id="KW-0597">Phosphoprotein</keyword>
<organism evidence="11 12">
    <name type="scientific">Svornostia abyssi</name>
    <dbReference type="NCBI Taxonomy" id="2898438"/>
    <lineage>
        <taxon>Bacteria</taxon>
        <taxon>Bacillati</taxon>
        <taxon>Actinomycetota</taxon>
        <taxon>Thermoleophilia</taxon>
        <taxon>Solirubrobacterales</taxon>
        <taxon>Baekduiaceae</taxon>
        <taxon>Svornostia</taxon>
    </lineage>
</organism>
<evidence type="ECO:0000256" key="6">
    <source>
        <dbReference type="ARBA" id="ARBA00023160"/>
    </source>
</evidence>
<evidence type="ECO:0000256" key="8">
    <source>
        <dbReference type="NCBIfam" id="TIGR00517"/>
    </source>
</evidence>
<keyword evidence="12" id="KW-1185">Reference proteome</keyword>
<evidence type="ECO:0000256" key="7">
    <source>
        <dbReference type="HAMAP-Rule" id="MF_01217"/>
    </source>
</evidence>
<dbReference type="InterPro" id="IPR003231">
    <property type="entry name" value="ACP"/>
</dbReference>
<keyword evidence="7" id="KW-0963">Cytoplasm</keyword>
<reference evidence="12" key="1">
    <citation type="submission" date="2021-11" db="EMBL/GenBank/DDBJ databases">
        <title>Cultivation dependent microbiological survey of springs from the worlds oldest radium mine currently devoted to the extraction of radon-saturated water.</title>
        <authorList>
            <person name="Kapinusova G."/>
            <person name="Smrhova T."/>
            <person name="Strejcek M."/>
            <person name="Suman J."/>
            <person name="Jani K."/>
            <person name="Pajer P."/>
            <person name="Uhlik O."/>
        </authorList>
    </citation>
    <scope>NUCLEOTIDE SEQUENCE [LARGE SCALE GENOMIC DNA]</scope>
    <source>
        <strain evidence="12">J379</strain>
    </source>
</reference>
<dbReference type="PROSITE" id="PS50075">
    <property type="entry name" value="CARRIER"/>
    <property type="match status" value="1"/>
</dbReference>
<comment type="PTM">
    <text evidence="7">4'-phosphopantetheine is transferred from CoA to a specific serine of apo-ACP by AcpS. This modification is essential for activity because fatty acids are bound in thioester linkage to the sulfhydryl of the prosthetic group.</text>
</comment>
<dbReference type="RefSeq" id="WP_353862660.1">
    <property type="nucleotide sequence ID" value="NZ_CP088295.1"/>
</dbReference>
<proteinExistence type="inferred from homology"/>
<evidence type="ECO:0000256" key="9">
    <source>
        <dbReference type="RuleBase" id="RU003545"/>
    </source>
</evidence>
<comment type="function">
    <text evidence="7 9">Carrier of the growing fatty acid chain in fatty acid biosynthesis.</text>
</comment>
<gene>
    <name evidence="7 11" type="primary">acpP</name>
    <name evidence="11" type="ORF">LRS13_15545</name>
</gene>
<comment type="subcellular location">
    <subcellularLocation>
        <location evidence="7">Cytoplasm</location>
    </subcellularLocation>
</comment>
<comment type="pathway">
    <text evidence="7 9">Lipid metabolism; fatty acid biosynthesis.</text>
</comment>
<feature type="domain" description="Carrier" evidence="10">
    <location>
        <begin position="4"/>
        <end position="79"/>
    </location>
</feature>
<dbReference type="PANTHER" id="PTHR20863">
    <property type="entry name" value="ACYL CARRIER PROTEIN"/>
    <property type="match status" value="1"/>
</dbReference>
<dbReference type="Pfam" id="PF00550">
    <property type="entry name" value="PP-binding"/>
    <property type="match status" value="1"/>
</dbReference>
<keyword evidence="1 7" id="KW-0596">Phosphopantetheine</keyword>
<comment type="PTM">
    <text evidence="9">4'-phosphopantetheine is transferred from CoA to a specific serine of apo-ACP by acpS.</text>
</comment>
<accession>A0ABY5PC52</accession>
<dbReference type="EMBL" id="CP088295">
    <property type="protein sequence ID" value="UUY02127.1"/>
    <property type="molecule type" value="Genomic_DNA"/>
</dbReference>
<dbReference type="NCBIfam" id="TIGR00517">
    <property type="entry name" value="acyl_carrier"/>
    <property type="match status" value="1"/>
</dbReference>
<evidence type="ECO:0000256" key="2">
    <source>
        <dbReference type="ARBA" id="ARBA00022516"/>
    </source>
</evidence>
<evidence type="ECO:0000256" key="3">
    <source>
        <dbReference type="ARBA" id="ARBA00022553"/>
    </source>
</evidence>
<dbReference type="Proteomes" id="UP001058860">
    <property type="component" value="Chromosome"/>
</dbReference>
<protein>
    <recommendedName>
        <fullName evidence="7 8">Acyl carrier protein</fullName>
        <shortName evidence="7">ACP</shortName>
    </recommendedName>
</protein>
<dbReference type="InterPro" id="IPR036736">
    <property type="entry name" value="ACP-like_sf"/>
</dbReference>
<keyword evidence="4 7" id="KW-0276">Fatty acid metabolism</keyword>
<keyword evidence="2 7" id="KW-0444">Lipid biosynthesis</keyword>
<evidence type="ECO:0000259" key="10">
    <source>
        <dbReference type="PROSITE" id="PS50075"/>
    </source>
</evidence>
<dbReference type="InterPro" id="IPR009081">
    <property type="entry name" value="PP-bd_ACP"/>
</dbReference>
<evidence type="ECO:0000256" key="5">
    <source>
        <dbReference type="ARBA" id="ARBA00023098"/>
    </source>
</evidence>
<name>A0ABY5PC52_9ACTN</name>
<keyword evidence="6 7" id="KW-0275">Fatty acid biosynthesis</keyword>
<evidence type="ECO:0000256" key="1">
    <source>
        <dbReference type="ARBA" id="ARBA00022450"/>
    </source>
</evidence>
<dbReference type="NCBIfam" id="NF002148">
    <property type="entry name" value="PRK00982.1-2"/>
    <property type="match status" value="1"/>
</dbReference>
<dbReference type="NCBIfam" id="NF002150">
    <property type="entry name" value="PRK00982.1-4"/>
    <property type="match status" value="1"/>
</dbReference>
<dbReference type="Gene3D" id="1.10.1200.10">
    <property type="entry name" value="ACP-like"/>
    <property type="match status" value="1"/>
</dbReference>